<dbReference type="InterPro" id="IPR036866">
    <property type="entry name" value="RibonucZ/Hydroxyglut_hydro"/>
</dbReference>
<evidence type="ECO:0008006" key="3">
    <source>
        <dbReference type="Google" id="ProtNLM"/>
    </source>
</evidence>
<gene>
    <name evidence="1" type="ORF">UR61_C0030G0002</name>
</gene>
<sequence>MKIKNLGWSSFLLSTGDITVLTDPLSLKDSGLSFAKSKADVVLFSGKDLRGKEGILLENDLLKKVEPEHREELIEISSPGEYEIGGVMIRRDVDSPFYTIDEAVLRVVYMGLVDNSLDVSLAKDLGDVDVLILPIGNGNLFVDYEKIEKLLNYIDPTILLPCAYNKDGLKVGKDLKSREDFIKFFGFTNVKDESYINVSPTPEQENKNLEVIFLN</sequence>
<dbReference type="Proteomes" id="UP000033866">
    <property type="component" value="Unassembled WGS sequence"/>
</dbReference>
<proteinExistence type="predicted"/>
<reference evidence="1 2" key="1">
    <citation type="journal article" date="2015" name="Nature">
        <title>rRNA introns, odd ribosomes, and small enigmatic genomes across a large radiation of phyla.</title>
        <authorList>
            <person name="Brown C.T."/>
            <person name="Hug L.A."/>
            <person name="Thomas B.C."/>
            <person name="Sharon I."/>
            <person name="Castelle C.J."/>
            <person name="Singh A."/>
            <person name="Wilkins M.J."/>
            <person name="Williams K.H."/>
            <person name="Banfield J.F."/>
        </authorList>
    </citation>
    <scope>NUCLEOTIDE SEQUENCE [LARGE SCALE GENOMIC DNA]</scope>
</reference>
<comment type="caution">
    <text evidence="1">The sequence shown here is derived from an EMBL/GenBank/DDBJ whole genome shotgun (WGS) entry which is preliminary data.</text>
</comment>
<organism evidence="1 2">
    <name type="scientific">candidate division WS6 bacterium GW2011_GWE1_34_7</name>
    <dbReference type="NCBI Taxonomy" id="1619093"/>
    <lineage>
        <taxon>Bacteria</taxon>
        <taxon>Candidatus Dojkabacteria</taxon>
    </lineage>
</organism>
<evidence type="ECO:0000313" key="2">
    <source>
        <dbReference type="Proteomes" id="UP000033866"/>
    </source>
</evidence>
<dbReference type="SUPFAM" id="SSF56281">
    <property type="entry name" value="Metallo-hydrolase/oxidoreductase"/>
    <property type="match status" value="1"/>
</dbReference>
<protein>
    <recommendedName>
        <fullName evidence="3">Zn-dependent hydrolase of the beta-lactamase fold-like protein</fullName>
    </recommendedName>
</protein>
<dbReference type="PANTHER" id="PTHR42967">
    <property type="entry name" value="METAL DEPENDENT HYDROLASE"/>
    <property type="match status" value="1"/>
</dbReference>
<accession>A0A0G0BNH1</accession>
<dbReference type="PANTHER" id="PTHR42967:SF1">
    <property type="entry name" value="MBL FOLD METALLO-HYDROLASE"/>
    <property type="match status" value="1"/>
</dbReference>
<dbReference type="Gene3D" id="3.60.15.10">
    <property type="entry name" value="Ribonuclease Z/Hydroxyacylglutathione hydrolase-like"/>
    <property type="match status" value="1"/>
</dbReference>
<dbReference type="EMBL" id="LBPV01000030">
    <property type="protein sequence ID" value="KKP65171.1"/>
    <property type="molecule type" value="Genomic_DNA"/>
</dbReference>
<evidence type="ECO:0000313" key="1">
    <source>
        <dbReference type="EMBL" id="KKP65171.1"/>
    </source>
</evidence>
<dbReference type="Pfam" id="PF13483">
    <property type="entry name" value="Lactamase_B_3"/>
    <property type="match status" value="1"/>
</dbReference>
<name>A0A0G0BNH1_9BACT</name>
<dbReference type="AlphaFoldDB" id="A0A0G0BNH1"/>